<reference evidence="1 2" key="1">
    <citation type="submission" date="2024-09" db="EMBL/GenBank/DDBJ databases">
        <title>Chromosome-scale assembly of Riccia fluitans.</title>
        <authorList>
            <person name="Paukszto L."/>
            <person name="Sawicki J."/>
            <person name="Karawczyk K."/>
            <person name="Piernik-Szablinska J."/>
            <person name="Szczecinska M."/>
            <person name="Mazdziarz M."/>
        </authorList>
    </citation>
    <scope>NUCLEOTIDE SEQUENCE [LARGE SCALE GENOMIC DNA]</scope>
    <source>
        <strain evidence="1">Rf_01</strain>
        <tissue evidence="1">Aerial parts of the thallus</tissue>
    </source>
</reference>
<gene>
    <name evidence="1" type="ORF">R1flu_002401</name>
</gene>
<dbReference type="EMBL" id="JBHFFA010000006">
    <property type="protein sequence ID" value="KAL2622196.1"/>
    <property type="molecule type" value="Genomic_DNA"/>
</dbReference>
<name>A0ABD1Y646_9MARC</name>
<comment type="caution">
    <text evidence="1">The sequence shown here is derived from an EMBL/GenBank/DDBJ whole genome shotgun (WGS) entry which is preliminary data.</text>
</comment>
<evidence type="ECO:0000313" key="2">
    <source>
        <dbReference type="Proteomes" id="UP001605036"/>
    </source>
</evidence>
<sequence length="140" mass="15796">MSRVLLVGYSLHSLFRWHSVHFASGVPCSRRVGSLRGELTARRLASSTNLSFVRRLAGIDNVVVFASNPLHRVLWTVRPVSTPSSSGRPARGFHLVRLPLWFCFSRRVIVYPIDSPLDRLMLLIVESSLRIPGRGQFRST</sequence>
<evidence type="ECO:0008006" key="3">
    <source>
        <dbReference type="Google" id="ProtNLM"/>
    </source>
</evidence>
<keyword evidence="2" id="KW-1185">Reference proteome</keyword>
<organism evidence="1 2">
    <name type="scientific">Riccia fluitans</name>
    <dbReference type="NCBI Taxonomy" id="41844"/>
    <lineage>
        <taxon>Eukaryota</taxon>
        <taxon>Viridiplantae</taxon>
        <taxon>Streptophyta</taxon>
        <taxon>Embryophyta</taxon>
        <taxon>Marchantiophyta</taxon>
        <taxon>Marchantiopsida</taxon>
        <taxon>Marchantiidae</taxon>
        <taxon>Marchantiales</taxon>
        <taxon>Ricciaceae</taxon>
        <taxon>Riccia</taxon>
    </lineage>
</organism>
<dbReference type="Proteomes" id="UP001605036">
    <property type="component" value="Unassembled WGS sequence"/>
</dbReference>
<protein>
    <recommendedName>
        <fullName evidence="3">Secreted protein</fullName>
    </recommendedName>
</protein>
<evidence type="ECO:0000313" key="1">
    <source>
        <dbReference type="EMBL" id="KAL2622196.1"/>
    </source>
</evidence>
<dbReference type="AlphaFoldDB" id="A0ABD1Y646"/>
<accession>A0ABD1Y646</accession>
<proteinExistence type="predicted"/>